<feature type="transmembrane region" description="Helical" evidence="1">
    <location>
        <begin position="9"/>
        <end position="31"/>
    </location>
</feature>
<name>A0A2M7B4Z7_9BACT</name>
<proteinExistence type="predicted"/>
<dbReference type="AlphaFoldDB" id="A0A2M7B4Z7"/>
<keyword evidence="1" id="KW-0472">Membrane</keyword>
<keyword evidence="1" id="KW-1133">Transmembrane helix</keyword>
<comment type="caution">
    <text evidence="2">The sequence shown here is derived from an EMBL/GenBank/DDBJ whole genome shotgun (WGS) entry which is preliminary data.</text>
</comment>
<evidence type="ECO:0000313" key="2">
    <source>
        <dbReference type="EMBL" id="PIU98187.1"/>
    </source>
</evidence>
<keyword evidence="1" id="KW-0812">Transmembrane</keyword>
<dbReference type="Proteomes" id="UP000228949">
    <property type="component" value="Unassembled WGS sequence"/>
</dbReference>
<reference evidence="3" key="1">
    <citation type="submission" date="2017-09" db="EMBL/GenBank/DDBJ databases">
        <title>Depth-based differentiation of microbial function through sediment-hosted aquifers and enrichment of novel symbionts in the deep terrestrial subsurface.</title>
        <authorList>
            <person name="Probst A.J."/>
            <person name="Ladd B."/>
            <person name="Jarett J.K."/>
            <person name="Geller-Mcgrath D.E."/>
            <person name="Sieber C.M.K."/>
            <person name="Emerson J.B."/>
            <person name="Anantharaman K."/>
            <person name="Thomas B.C."/>
            <person name="Malmstrom R."/>
            <person name="Stieglmeier M."/>
            <person name="Klingl A."/>
            <person name="Woyke T."/>
            <person name="Ryan C.M."/>
            <person name="Banfield J.F."/>
        </authorList>
    </citation>
    <scope>NUCLEOTIDE SEQUENCE [LARGE SCALE GENOMIC DNA]</scope>
</reference>
<gene>
    <name evidence="2" type="ORF">COS61_02715</name>
</gene>
<sequence>MKEKFKKIAILYILIGIFVPIFSFLFASNYIPKAGIKYNLDRMEIVIYEGRPIPEKRCPIKFPSRLGYDVEEKCYDTIKYEGKIYII</sequence>
<evidence type="ECO:0000256" key="1">
    <source>
        <dbReference type="SAM" id="Phobius"/>
    </source>
</evidence>
<evidence type="ECO:0000313" key="3">
    <source>
        <dbReference type="Proteomes" id="UP000228949"/>
    </source>
</evidence>
<accession>A0A2M7B4Z7</accession>
<protein>
    <submittedName>
        <fullName evidence="2">Uncharacterized protein</fullName>
    </submittedName>
</protein>
<dbReference type="EMBL" id="PEVJ01000066">
    <property type="protein sequence ID" value="PIU98187.1"/>
    <property type="molecule type" value="Genomic_DNA"/>
</dbReference>
<organism evidence="2 3">
    <name type="scientific">Candidatus Wolfebacteria bacterium CG03_land_8_20_14_0_80_40_12</name>
    <dbReference type="NCBI Taxonomy" id="1975069"/>
    <lineage>
        <taxon>Bacteria</taxon>
        <taxon>Candidatus Wolfeibacteriota</taxon>
    </lineage>
</organism>